<comment type="caution">
    <text evidence="1">The sequence shown here is derived from an EMBL/GenBank/DDBJ whole genome shotgun (WGS) entry which is preliminary data.</text>
</comment>
<gene>
    <name evidence="1" type="ORF">F5144DRAFT_633628</name>
</gene>
<sequence>MSGFEIFGAVSGVLGVIGVVKSCIDLLDIISTARSTERDLEGFFIHLQWQRIRFASWVVESGFGDILMQEHYQGAQPDLARPWDEAQALSHLPRQFRADIFLSLVKRTIENMVGNLKEADAIIRRYDGVTIASAETRFGDWGERIKQLKLHLGSKNAVVARPSTPPPGLGADNNTGTRKIGVRNTIRWVAADNKQLNALYEGVCRYNNDLAIALPASHAHSFERRVERGVTTSGPITSWIRDTAEGAGVALEAPASLDVAQLAPYRSVVTLQMALKSLELETAANNGPGIQSRNPIGAVLPAAPRSLIGLENVKIRLADVKPASPSAAATYLVQHREFVSFRSSPAVLEWRYYSTQSSRQTRSYLDSRVHMLTLQLQQLSALPSAGVLGCLGYVHDEKNSRHGLVYAYPEGLASTATPISLRERLHRDHADGTRRDQDARLACAHSLVLSVYRLLSVSWLHKNITAESVLLFENDAALRGDVPASEDDDGIHDGLPHPFLGAFSFSRRDAQLELSERLASAYHQQPQSAGHPGQSSGAQTRRVPPPSENEHMLYWHPDRSPPPAGTQERGELVQGADCIAQSYRREFDVYSLGVLLLEIGLWCPIGPISRKAGKKDAQSFATLLRTKYVQALRSKMGARYADIVRCCLQGDFGAAGRSEDPESLTEEDYLAGVRLFLEDFEAKVVSKVESMPRMT</sequence>
<evidence type="ECO:0000313" key="2">
    <source>
        <dbReference type="Proteomes" id="UP000724584"/>
    </source>
</evidence>
<dbReference type="EMBL" id="JAGIZQ010000007">
    <property type="protein sequence ID" value="KAH6617385.1"/>
    <property type="molecule type" value="Genomic_DNA"/>
</dbReference>
<proteinExistence type="predicted"/>
<keyword evidence="2" id="KW-1185">Reference proteome</keyword>
<accession>A0ACB7NYV1</accession>
<organism evidence="1 2">
    <name type="scientific">Chaetomium tenue</name>
    <dbReference type="NCBI Taxonomy" id="1854479"/>
    <lineage>
        <taxon>Eukaryota</taxon>
        <taxon>Fungi</taxon>
        <taxon>Dikarya</taxon>
        <taxon>Ascomycota</taxon>
        <taxon>Pezizomycotina</taxon>
        <taxon>Sordariomycetes</taxon>
        <taxon>Sordariomycetidae</taxon>
        <taxon>Sordariales</taxon>
        <taxon>Chaetomiaceae</taxon>
        <taxon>Chaetomium</taxon>
    </lineage>
</organism>
<reference evidence="1 2" key="1">
    <citation type="journal article" date="2021" name="Nat. Commun.">
        <title>Genetic determinants of endophytism in the Arabidopsis root mycobiome.</title>
        <authorList>
            <person name="Mesny F."/>
            <person name="Miyauchi S."/>
            <person name="Thiergart T."/>
            <person name="Pickel B."/>
            <person name="Atanasova L."/>
            <person name="Karlsson M."/>
            <person name="Huettel B."/>
            <person name="Barry K.W."/>
            <person name="Haridas S."/>
            <person name="Chen C."/>
            <person name="Bauer D."/>
            <person name="Andreopoulos W."/>
            <person name="Pangilinan J."/>
            <person name="LaButti K."/>
            <person name="Riley R."/>
            <person name="Lipzen A."/>
            <person name="Clum A."/>
            <person name="Drula E."/>
            <person name="Henrissat B."/>
            <person name="Kohler A."/>
            <person name="Grigoriev I.V."/>
            <person name="Martin F.M."/>
            <person name="Hacquard S."/>
        </authorList>
    </citation>
    <scope>NUCLEOTIDE SEQUENCE [LARGE SCALE GENOMIC DNA]</scope>
    <source>
        <strain evidence="1 2">MPI-SDFR-AT-0079</strain>
    </source>
</reference>
<name>A0ACB7NYV1_9PEZI</name>
<protein>
    <submittedName>
        <fullName evidence="1">Uncharacterized protein</fullName>
    </submittedName>
</protein>
<dbReference type="Proteomes" id="UP000724584">
    <property type="component" value="Unassembled WGS sequence"/>
</dbReference>
<evidence type="ECO:0000313" key="1">
    <source>
        <dbReference type="EMBL" id="KAH6617385.1"/>
    </source>
</evidence>